<evidence type="ECO:0000256" key="2">
    <source>
        <dbReference type="ARBA" id="ARBA00006739"/>
    </source>
</evidence>
<dbReference type="OrthoDB" id="153025at2"/>
<dbReference type="InterPro" id="IPR001173">
    <property type="entry name" value="Glyco_trans_2-like"/>
</dbReference>
<dbReference type="PANTHER" id="PTHR43179">
    <property type="entry name" value="RHAMNOSYLTRANSFERASE WBBL"/>
    <property type="match status" value="1"/>
</dbReference>
<dbReference type="RefSeq" id="WP_125658973.1">
    <property type="nucleotide sequence ID" value="NZ_AP019308.1"/>
</dbReference>
<accession>A0A3G9IUA5</accession>
<organism evidence="5 6">
    <name type="scientific">Paenibacillus baekrokdamisoli</name>
    <dbReference type="NCBI Taxonomy" id="1712516"/>
    <lineage>
        <taxon>Bacteria</taxon>
        <taxon>Bacillati</taxon>
        <taxon>Bacillota</taxon>
        <taxon>Bacilli</taxon>
        <taxon>Bacillales</taxon>
        <taxon>Paenibacillaceae</taxon>
        <taxon>Paenibacillus</taxon>
    </lineage>
</organism>
<reference evidence="5 6" key="1">
    <citation type="submission" date="2018-11" db="EMBL/GenBank/DDBJ databases">
        <title>Complete genome sequence of Paenibacillus baekrokdamisoli strain KCTC 33723.</title>
        <authorList>
            <person name="Kang S.W."/>
            <person name="Lee K.C."/>
            <person name="Kim K.K."/>
            <person name="Kim J.S."/>
            <person name="Kim D.S."/>
            <person name="Ko S.H."/>
            <person name="Yang S.H."/>
            <person name="Lee J.S."/>
        </authorList>
    </citation>
    <scope>NUCLEOTIDE SEQUENCE [LARGE SCALE GENOMIC DNA]</scope>
    <source>
        <strain evidence="5 6">KCTC 33723</strain>
    </source>
</reference>
<dbReference type="Pfam" id="PF00535">
    <property type="entry name" value="Glycos_transf_2"/>
    <property type="match status" value="1"/>
</dbReference>
<protein>
    <submittedName>
        <fullName evidence="5">Glycosyl transferase family A</fullName>
    </submittedName>
</protein>
<keyword evidence="6" id="KW-1185">Reference proteome</keyword>
<evidence type="ECO:0000256" key="1">
    <source>
        <dbReference type="ARBA" id="ARBA00004776"/>
    </source>
</evidence>
<evidence type="ECO:0000313" key="5">
    <source>
        <dbReference type="EMBL" id="BBH21842.1"/>
    </source>
</evidence>
<name>A0A3G9IUA5_9BACL</name>
<dbReference type="PANTHER" id="PTHR43179:SF12">
    <property type="entry name" value="GALACTOFURANOSYLTRANSFERASE GLFT2"/>
    <property type="match status" value="1"/>
</dbReference>
<comment type="similarity">
    <text evidence="2">Belongs to the glycosyltransferase 2 family.</text>
</comment>
<dbReference type="SUPFAM" id="SSF53448">
    <property type="entry name" value="Nucleotide-diphospho-sugar transferases"/>
    <property type="match status" value="1"/>
</dbReference>
<dbReference type="CDD" id="cd00761">
    <property type="entry name" value="Glyco_tranf_GTA_type"/>
    <property type="match status" value="1"/>
</dbReference>
<evidence type="ECO:0000256" key="3">
    <source>
        <dbReference type="ARBA" id="ARBA00022676"/>
    </source>
</evidence>
<sequence length="318" mass="36566">MMNLSICILTYRRNEGLRRLFQGLRQLSFQRNPMPNIRIIVVDNDPAGEGARYVEEEIGDFPWPITCKVEREKGISYARNTALLMAVENSEFAVFIDDDEVPEPQWLDELMDAQQKFQADVVAGPVLPQFPEDAPQWSKRGGFYDRQRFQTGQELPFAASGNVLIRSSMLKTFSSWFDKRFALTGGEDTHFFMRISQAGYRIVWSNEAVVFEPVPHNRLQIGWLMRRSYRTGITYVQCELEIKGNWKTTLLRIGKAFLRIIQGTVYMPVAILGGRIPFTRSLLLLCRGLGMLAGMSGLRFYEYQNQKGALKQLQSNRK</sequence>
<keyword evidence="3" id="KW-0328">Glycosyltransferase</keyword>
<dbReference type="InterPro" id="IPR029044">
    <property type="entry name" value="Nucleotide-diphossugar_trans"/>
</dbReference>
<gene>
    <name evidence="5" type="primary">exoM</name>
    <name evidence="5" type="ORF">Back11_31870</name>
</gene>
<dbReference type="KEGG" id="pbk:Back11_31870"/>
<dbReference type="Gene3D" id="3.90.550.10">
    <property type="entry name" value="Spore Coat Polysaccharide Biosynthesis Protein SpsA, Chain A"/>
    <property type="match status" value="1"/>
</dbReference>
<dbReference type="GO" id="GO:0016757">
    <property type="term" value="F:glycosyltransferase activity"/>
    <property type="evidence" value="ECO:0007669"/>
    <property type="project" value="UniProtKB-KW"/>
</dbReference>
<keyword evidence="4 5" id="KW-0808">Transferase</keyword>
<comment type="pathway">
    <text evidence="1">Cell wall biogenesis; cell wall polysaccharide biosynthesis.</text>
</comment>
<evidence type="ECO:0000313" key="6">
    <source>
        <dbReference type="Proteomes" id="UP000275368"/>
    </source>
</evidence>
<dbReference type="Proteomes" id="UP000275368">
    <property type="component" value="Chromosome"/>
</dbReference>
<dbReference type="EMBL" id="AP019308">
    <property type="protein sequence ID" value="BBH21842.1"/>
    <property type="molecule type" value="Genomic_DNA"/>
</dbReference>
<dbReference type="AlphaFoldDB" id="A0A3G9IUA5"/>
<proteinExistence type="inferred from homology"/>
<evidence type="ECO:0000256" key="4">
    <source>
        <dbReference type="ARBA" id="ARBA00022679"/>
    </source>
</evidence>